<evidence type="ECO:0000256" key="2">
    <source>
        <dbReference type="ARBA" id="ARBA00022833"/>
    </source>
</evidence>
<dbReference type="GO" id="GO:0008270">
    <property type="term" value="F:zinc ion binding"/>
    <property type="evidence" value="ECO:0007669"/>
    <property type="project" value="UniProtKB-KW"/>
</dbReference>
<dbReference type="GO" id="GO:0035556">
    <property type="term" value="P:intracellular signal transduction"/>
    <property type="evidence" value="ECO:0007669"/>
    <property type="project" value="TreeGrafter"/>
</dbReference>
<dbReference type="PANTHER" id="PTHR22968">
    <property type="entry name" value="PROTEIN KINASE C, MU"/>
    <property type="match status" value="1"/>
</dbReference>
<dbReference type="SUPFAM" id="SSF57889">
    <property type="entry name" value="Cysteine-rich domain"/>
    <property type="match status" value="1"/>
</dbReference>
<dbReference type="OrthoDB" id="2272012at2759"/>
<evidence type="ECO:0000256" key="1">
    <source>
        <dbReference type="ARBA" id="ARBA00022723"/>
    </source>
</evidence>
<dbReference type="GO" id="GO:0005829">
    <property type="term" value="C:cytosol"/>
    <property type="evidence" value="ECO:0007669"/>
    <property type="project" value="TreeGrafter"/>
</dbReference>
<evidence type="ECO:0000256" key="3">
    <source>
        <dbReference type="SAM" id="MobiDB-lite"/>
    </source>
</evidence>
<dbReference type="PROSITE" id="PS00479">
    <property type="entry name" value="ZF_DAG_PE_1"/>
    <property type="match status" value="1"/>
</dbReference>
<evidence type="ECO:0000313" key="6">
    <source>
        <dbReference type="Proteomes" id="UP000499080"/>
    </source>
</evidence>
<gene>
    <name evidence="5" type="ORF">AVEN_2055_1</name>
</gene>
<dbReference type="Proteomes" id="UP000499080">
    <property type="component" value="Unassembled WGS sequence"/>
</dbReference>
<dbReference type="PROSITE" id="PS50081">
    <property type="entry name" value="ZF_DAG_PE_2"/>
    <property type="match status" value="1"/>
</dbReference>
<dbReference type="EMBL" id="BGPR01007267">
    <property type="protein sequence ID" value="GBN25611.1"/>
    <property type="molecule type" value="Genomic_DNA"/>
</dbReference>
<comment type="caution">
    <text evidence="5">The sequence shown here is derived from an EMBL/GenBank/DDBJ whole genome shotgun (WGS) entry which is preliminary data.</text>
</comment>
<keyword evidence="2" id="KW-0862">Zinc</keyword>
<feature type="region of interest" description="Disordered" evidence="3">
    <location>
        <begin position="172"/>
        <end position="204"/>
    </location>
</feature>
<dbReference type="PRINTS" id="PR00008">
    <property type="entry name" value="DAGPEDOMAIN"/>
</dbReference>
<dbReference type="Gene3D" id="3.30.60.20">
    <property type="match status" value="1"/>
</dbReference>
<evidence type="ECO:0000313" key="5">
    <source>
        <dbReference type="EMBL" id="GBN25611.1"/>
    </source>
</evidence>
<dbReference type="CDD" id="cd20832">
    <property type="entry name" value="C1_ARHGEF-like"/>
    <property type="match status" value="1"/>
</dbReference>
<proteinExistence type="predicted"/>
<feature type="domain" description="Phorbol-ester/DAG-type" evidence="4">
    <location>
        <begin position="70"/>
        <end position="120"/>
    </location>
</feature>
<protein>
    <recommendedName>
        <fullName evidence="4">Phorbol-ester/DAG-type domain-containing protein</fullName>
    </recommendedName>
</protein>
<dbReference type="InterPro" id="IPR020454">
    <property type="entry name" value="DAG/PE-bd"/>
</dbReference>
<sequence>MDDRSVAKIYALATVLKQFGIKNAQLLTIIEKCPTFVEKKSFISSLLQRNKKVIFTQGHHFVSEVIFTQGHHFVSEHYYSVTYCNHCQLIIWGIGYQGYQCQNCEMNIHKACIKVVEEHCIGALRNKKERTKEIKEKMKKDRRSGLVENLIAKTTRKTSQPVPAAIEKAKRLNEEMNADNGISSDTHHSRTLDGSGRGVDHLKEPSDIVFQNMLNLSESLEKSNS</sequence>
<keyword evidence="6" id="KW-1185">Reference proteome</keyword>
<dbReference type="GO" id="GO:0007200">
    <property type="term" value="P:phospholipase C-activating G protein-coupled receptor signaling pathway"/>
    <property type="evidence" value="ECO:0007669"/>
    <property type="project" value="TreeGrafter"/>
</dbReference>
<dbReference type="GO" id="GO:0016020">
    <property type="term" value="C:membrane"/>
    <property type="evidence" value="ECO:0007669"/>
    <property type="project" value="UniProtKB-SubCell"/>
</dbReference>
<keyword evidence="1" id="KW-0479">Metal-binding</keyword>
<reference evidence="5 6" key="1">
    <citation type="journal article" date="2019" name="Sci. Rep.">
        <title>Orb-weaving spider Araneus ventricosus genome elucidates the spidroin gene catalogue.</title>
        <authorList>
            <person name="Kono N."/>
            <person name="Nakamura H."/>
            <person name="Ohtoshi R."/>
            <person name="Moran D.A.P."/>
            <person name="Shinohara A."/>
            <person name="Yoshida Y."/>
            <person name="Fujiwara M."/>
            <person name="Mori M."/>
            <person name="Tomita M."/>
            <person name="Arakawa K."/>
        </authorList>
    </citation>
    <scope>NUCLEOTIDE SEQUENCE [LARGE SCALE GENOMIC DNA]</scope>
</reference>
<dbReference type="Pfam" id="PF00130">
    <property type="entry name" value="C1_1"/>
    <property type="match status" value="1"/>
</dbReference>
<dbReference type="InterPro" id="IPR046349">
    <property type="entry name" value="C1-like_sf"/>
</dbReference>
<dbReference type="SMART" id="SM00109">
    <property type="entry name" value="C1"/>
    <property type="match status" value="1"/>
</dbReference>
<evidence type="ECO:0000259" key="4">
    <source>
        <dbReference type="PROSITE" id="PS50081"/>
    </source>
</evidence>
<accession>A0A4Y2MEQ9</accession>
<dbReference type="InterPro" id="IPR002219">
    <property type="entry name" value="PKC_DAG/PE"/>
</dbReference>
<dbReference type="GO" id="GO:0004674">
    <property type="term" value="F:protein serine/threonine kinase activity"/>
    <property type="evidence" value="ECO:0007669"/>
    <property type="project" value="UniProtKB-KW"/>
</dbReference>
<name>A0A4Y2MEQ9_ARAVE</name>
<dbReference type="PANTHER" id="PTHR22968:SF14">
    <property type="entry name" value="PROTEIN KINASE C"/>
    <property type="match status" value="1"/>
</dbReference>
<organism evidence="5 6">
    <name type="scientific">Araneus ventricosus</name>
    <name type="common">Orbweaver spider</name>
    <name type="synonym">Epeira ventricosa</name>
    <dbReference type="NCBI Taxonomy" id="182803"/>
    <lineage>
        <taxon>Eukaryota</taxon>
        <taxon>Metazoa</taxon>
        <taxon>Ecdysozoa</taxon>
        <taxon>Arthropoda</taxon>
        <taxon>Chelicerata</taxon>
        <taxon>Arachnida</taxon>
        <taxon>Araneae</taxon>
        <taxon>Araneomorphae</taxon>
        <taxon>Entelegynae</taxon>
        <taxon>Araneoidea</taxon>
        <taxon>Araneidae</taxon>
        <taxon>Araneus</taxon>
    </lineage>
</organism>
<dbReference type="AlphaFoldDB" id="A0A4Y2MEQ9"/>